<keyword evidence="4" id="KW-0597">Phosphoprotein</keyword>
<dbReference type="EMBL" id="JAUEDM010000002">
    <property type="protein sequence ID" value="KAK3326883.1"/>
    <property type="molecule type" value="Genomic_DNA"/>
</dbReference>
<dbReference type="GO" id="GO:0006362">
    <property type="term" value="P:transcription elongation by RNA polymerase I"/>
    <property type="evidence" value="ECO:0007669"/>
    <property type="project" value="TreeGrafter"/>
</dbReference>
<dbReference type="PANTHER" id="PTHR12709:SF5">
    <property type="entry name" value="DNA-DIRECTED RNA POLYMERASE I SUBUNIT RPA43"/>
    <property type="match status" value="1"/>
</dbReference>
<evidence type="ECO:0000259" key="10">
    <source>
        <dbReference type="Pfam" id="PF17875"/>
    </source>
</evidence>
<dbReference type="GO" id="GO:0055029">
    <property type="term" value="C:nuclear DNA-directed RNA polymerase complex"/>
    <property type="evidence" value="ECO:0007669"/>
    <property type="project" value="UniProtKB-ARBA"/>
</dbReference>
<feature type="compositionally biased region" description="Basic residues" evidence="8">
    <location>
        <begin position="81"/>
        <end position="90"/>
    </location>
</feature>
<feature type="compositionally biased region" description="Basic residues" evidence="8">
    <location>
        <begin position="140"/>
        <end position="154"/>
    </location>
</feature>
<dbReference type="GO" id="GO:0005736">
    <property type="term" value="C:RNA polymerase I complex"/>
    <property type="evidence" value="ECO:0007669"/>
    <property type="project" value="TreeGrafter"/>
</dbReference>
<dbReference type="InterPro" id="IPR045113">
    <property type="entry name" value="Rpb7-like"/>
</dbReference>
<comment type="caution">
    <text evidence="11">The sequence shown here is derived from an EMBL/GenBank/DDBJ whole genome shotgun (WGS) entry which is preliminary data.</text>
</comment>
<dbReference type="Gene3D" id="2.40.50.1060">
    <property type="match status" value="1"/>
</dbReference>
<feature type="domain" description="RPA43 OB" evidence="10">
    <location>
        <begin position="337"/>
        <end position="468"/>
    </location>
</feature>
<dbReference type="AlphaFoldDB" id="A0AAE0MCN8"/>
<evidence type="ECO:0000256" key="2">
    <source>
        <dbReference type="ARBA" id="ARBA00005930"/>
    </source>
</evidence>
<dbReference type="Pfam" id="PF03876">
    <property type="entry name" value="SHS2_Rpb7-N"/>
    <property type="match status" value="1"/>
</dbReference>
<evidence type="ECO:0000256" key="7">
    <source>
        <dbReference type="RuleBase" id="RU369086"/>
    </source>
</evidence>
<sequence length="538" mass="60644">MSPSAIESSPEVKVQNSQKSEKKHKREKGEHKKKRAREEDESAAVETTPRKSKKPKSERLAYDSPEDGSDRDVGAPVDSVKKKKSKKERRKSQVEEVAPEPVTDDVSRHDRKKSKKHRKHHEQEEENGADTDIVPESPVKKHKEKKSKKEKRVKQQAADEDMMDVDTTVIEDADVQSDAEVKDKKKRKKEKSKDKKKRALSPEPSDRGAAAGTTEDADLMEVDTPAASTQTLAKIPSDPSFPFYTQTTSIYVPFFPIGFDRPLTNVAAQHLDPLLNHYSPTLRGVLLSYSNLNLSEKPTKASLTNPPTDKTPALLHSVDEYAVGFGWLTFDAHLFIPSRGKWMEGLLQLQSEGHIGVVCWNKFNASIEAKRLPKGWKWVDLAKKASIGSNSLPSPSWEDEAEQAKSVSESTDALDGEELEVVEQIHTTGYWINEQGRKVTGKLRFRIKNFDVGLAGDYGYLSLEGTFLDDDAERVLMAEEREMEKRRRSKQNMSGLLRPMSRRVPEFSMTKFGKEEEEEDSGKRTVLYKGSRPGTPDD</sequence>
<gene>
    <name evidence="11" type="ORF">B0H66DRAFT_170931</name>
</gene>
<evidence type="ECO:0000256" key="5">
    <source>
        <dbReference type="ARBA" id="ARBA00023163"/>
    </source>
</evidence>
<comment type="function">
    <text evidence="7">DNA-dependent RNA polymerase which catalyzes the transcription of DNA into RNA using the four ribonucleoside triphosphates as substrates.</text>
</comment>
<accession>A0AAE0MCN8</accession>
<feature type="compositionally biased region" description="Basic residues" evidence="8">
    <location>
        <begin position="109"/>
        <end position="120"/>
    </location>
</feature>
<dbReference type="CDD" id="cd04328">
    <property type="entry name" value="RNAP_I_Rpa43_N"/>
    <property type="match status" value="1"/>
</dbReference>
<dbReference type="InterPro" id="IPR041178">
    <property type="entry name" value="RPA43_OB"/>
</dbReference>
<dbReference type="Pfam" id="PF17875">
    <property type="entry name" value="RPA43_OB"/>
    <property type="match status" value="1"/>
</dbReference>
<organism evidence="11 12">
    <name type="scientific">Apodospora peruviana</name>
    <dbReference type="NCBI Taxonomy" id="516989"/>
    <lineage>
        <taxon>Eukaryota</taxon>
        <taxon>Fungi</taxon>
        <taxon>Dikarya</taxon>
        <taxon>Ascomycota</taxon>
        <taxon>Pezizomycotina</taxon>
        <taxon>Sordariomycetes</taxon>
        <taxon>Sordariomycetidae</taxon>
        <taxon>Sordariales</taxon>
        <taxon>Lasiosphaeriaceae</taxon>
        <taxon>Apodospora</taxon>
    </lineage>
</organism>
<evidence type="ECO:0000256" key="1">
    <source>
        <dbReference type="ARBA" id="ARBA00004604"/>
    </source>
</evidence>
<comment type="subcellular location">
    <subcellularLocation>
        <location evidence="1">Nucleus</location>
        <location evidence="1">Nucleolus</location>
    </subcellularLocation>
</comment>
<dbReference type="InterPro" id="IPR005576">
    <property type="entry name" value="Rpb7-like_N"/>
</dbReference>
<feature type="compositionally biased region" description="Acidic residues" evidence="8">
    <location>
        <begin position="158"/>
        <end position="177"/>
    </location>
</feature>
<proteinExistence type="inferred from homology"/>
<evidence type="ECO:0000313" key="11">
    <source>
        <dbReference type="EMBL" id="KAK3326883.1"/>
    </source>
</evidence>
<keyword evidence="3 7" id="KW-0240">DNA-directed RNA polymerase</keyword>
<feature type="region of interest" description="Disordered" evidence="8">
    <location>
        <begin position="483"/>
        <end position="538"/>
    </location>
</feature>
<reference evidence="11" key="1">
    <citation type="journal article" date="2023" name="Mol. Phylogenet. Evol.">
        <title>Genome-scale phylogeny and comparative genomics of the fungal order Sordariales.</title>
        <authorList>
            <person name="Hensen N."/>
            <person name="Bonometti L."/>
            <person name="Westerberg I."/>
            <person name="Brannstrom I.O."/>
            <person name="Guillou S."/>
            <person name="Cros-Aarteil S."/>
            <person name="Calhoun S."/>
            <person name="Haridas S."/>
            <person name="Kuo A."/>
            <person name="Mondo S."/>
            <person name="Pangilinan J."/>
            <person name="Riley R."/>
            <person name="LaButti K."/>
            <person name="Andreopoulos B."/>
            <person name="Lipzen A."/>
            <person name="Chen C."/>
            <person name="Yan M."/>
            <person name="Daum C."/>
            <person name="Ng V."/>
            <person name="Clum A."/>
            <person name="Steindorff A."/>
            <person name="Ohm R.A."/>
            <person name="Martin F."/>
            <person name="Silar P."/>
            <person name="Natvig D.O."/>
            <person name="Lalanne C."/>
            <person name="Gautier V."/>
            <person name="Ament-Velasquez S.L."/>
            <person name="Kruys A."/>
            <person name="Hutchinson M.I."/>
            <person name="Powell A.J."/>
            <person name="Barry K."/>
            <person name="Miller A.N."/>
            <person name="Grigoriev I.V."/>
            <person name="Debuchy R."/>
            <person name="Gladieux P."/>
            <person name="Hiltunen Thoren M."/>
            <person name="Johannesson H."/>
        </authorList>
    </citation>
    <scope>NUCLEOTIDE SEQUENCE</scope>
    <source>
        <strain evidence="11">CBS 118394</strain>
    </source>
</reference>
<dbReference type="Proteomes" id="UP001283341">
    <property type="component" value="Unassembled WGS sequence"/>
</dbReference>
<feature type="compositionally biased region" description="Basic residues" evidence="8">
    <location>
        <begin position="184"/>
        <end position="199"/>
    </location>
</feature>
<keyword evidence="6 7" id="KW-0539">Nucleus</keyword>
<keyword evidence="12" id="KW-1185">Reference proteome</keyword>
<evidence type="ECO:0000259" key="9">
    <source>
        <dbReference type="Pfam" id="PF03876"/>
    </source>
</evidence>
<feature type="region of interest" description="Disordered" evidence="8">
    <location>
        <begin position="1"/>
        <end position="219"/>
    </location>
</feature>
<name>A0AAE0MCN8_9PEZI</name>
<evidence type="ECO:0000313" key="12">
    <source>
        <dbReference type="Proteomes" id="UP001283341"/>
    </source>
</evidence>
<dbReference type="Gene3D" id="3.30.1490.120">
    <property type="entry name" value="RNA polymerase Rpb7-like, N-terminal domain"/>
    <property type="match status" value="1"/>
</dbReference>
<comment type="similarity">
    <text evidence="2">Belongs to the eukaryotic RPA43 RNA polymerase subunit family.</text>
</comment>
<dbReference type="PANTHER" id="PTHR12709">
    <property type="entry name" value="DNA-DIRECTED RNA POLYMERASE II, III"/>
    <property type="match status" value="1"/>
</dbReference>
<keyword evidence="5 7" id="KW-0804">Transcription</keyword>
<evidence type="ECO:0000256" key="4">
    <source>
        <dbReference type="ARBA" id="ARBA00022553"/>
    </source>
</evidence>
<protein>
    <recommendedName>
        <fullName evidence="7">DNA-directed RNA polymerase subunit</fullName>
    </recommendedName>
</protein>
<feature type="compositionally biased region" description="Basic residues" evidence="8">
    <location>
        <begin position="21"/>
        <end position="35"/>
    </location>
</feature>
<evidence type="ECO:0000256" key="6">
    <source>
        <dbReference type="ARBA" id="ARBA00023242"/>
    </source>
</evidence>
<dbReference type="InterPro" id="IPR041901">
    <property type="entry name" value="RNAP_I_Rpa43_N"/>
</dbReference>
<feature type="region of interest" description="Disordered" evidence="8">
    <location>
        <begin position="389"/>
        <end position="413"/>
    </location>
</feature>
<evidence type="ECO:0000256" key="3">
    <source>
        <dbReference type="ARBA" id="ARBA00022478"/>
    </source>
</evidence>
<dbReference type="InterPro" id="IPR036898">
    <property type="entry name" value="RNA_pol_Rpb7-like_N_sf"/>
</dbReference>
<reference evidence="11" key="2">
    <citation type="submission" date="2023-06" db="EMBL/GenBank/DDBJ databases">
        <authorList>
            <consortium name="Lawrence Berkeley National Laboratory"/>
            <person name="Haridas S."/>
            <person name="Hensen N."/>
            <person name="Bonometti L."/>
            <person name="Westerberg I."/>
            <person name="Brannstrom I.O."/>
            <person name="Guillou S."/>
            <person name="Cros-Aarteil S."/>
            <person name="Calhoun S."/>
            <person name="Kuo A."/>
            <person name="Mondo S."/>
            <person name="Pangilinan J."/>
            <person name="Riley R."/>
            <person name="Labutti K."/>
            <person name="Andreopoulos B."/>
            <person name="Lipzen A."/>
            <person name="Chen C."/>
            <person name="Yanf M."/>
            <person name="Daum C."/>
            <person name="Ng V."/>
            <person name="Clum A."/>
            <person name="Steindorff A."/>
            <person name="Ohm R."/>
            <person name="Martin F."/>
            <person name="Silar P."/>
            <person name="Natvig D."/>
            <person name="Lalanne C."/>
            <person name="Gautier V."/>
            <person name="Ament-Velasquez S.L."/>
            <person name="Kruys A."/>
            <person name="Hutchinson M.I."/>
            <person name="Powell A.J."/>
            <person name="Barry K."/>
            <person name="Miller A.N."/>
            <person name="Grigoriev I.V."/>
            <person name="Debuchy R."/>
            <person name="Gladieux P."/>
            <person name="Thoren M.H."/>
            <person name="Johannesson H."/>
        </authorList>
    </citation>
    <scope>NUCLEOTIDE SEQUENCE</scope>
    <source>
        <strain evidence="11">CBS 118394</strain>
    </source>
</reference>
<feature type="domain" description="RNA polymerase Rpb7-like N-terminal" evidence="9">
    <location>
        <begin position="251"/>
        <end position="297"/>
    </location>
</feature>
<dbReference type="GO" id="GO:0006352">
    <property type="term" value="P:DNA-templated transcription initiation"/>
    <property type="evidence" value="ECO:0007669"/>
    <property type="project" value="UniProtKB-UniRule"/>
</dbReference>
<evidence type="ECO:0000256" key="8">
    <source>
        <dbReference type="SAM" id="MobiDB-lite"/>
    </source>
</evidence>